<reference evidence="1" key="2">
    <citation type="journal article" date="2015" name="Data Brief">
        <title>Shoot transcriptome of the giant reed, Arundo donax.</title>
        <authorList>
            <person name="Barrero R.A."/>
            <person name="Guerrero F.D."/>
            <person name="Moolhuijzen P."/>
            <person name="Goolsby J.A."/>
            <person name="Tidwell J."/>
            <person name="Bellgard S.E."/>
            <person name="Bellgard M.I."/>
        </authorList>
    </citation>
    <scope>NUCLEOTIDE SEQUENCE</scope>
    <source>
        <tissue evidence="1">Shoot tissue taken approximately 20 cm above the soil surface</tissue>
    </source>
</reference>
<evidence type="ECO:0000313" key="1">
    <source>
        <dbReference type="EMBL" id="JAD19994.1"/>
    </source>
</evidence>
<dbReference type="EMBL" id="GBRH01277901">
    <property type="protein sequence ID" value="JAD19994.1"/>
    <property type="molecule type" value="Transcribed_RNA"/>
</dbReference>
<sequence>MNPAKRLDIQNPGFEGKNLCRSSVQDFRKTAHQSMSGLFAKN</sequence>
<reference evidence="1" key="1">
    <citation type="submission" date="2014-09" db="EMBL/GenBank/DDBJ databases">
        <authorList>
            <person name="Magalhaes I.L.F."/>
            <person name="Oliveira U."/>
            <person name="Santos F.R."/>
            <person name="Vidigal T.H.D.A."/>
            <person name="Brescovit A.D."/>
            <person name="Santos A.J."/>
        </authorList>
    </citation>
    <scope>NUCLEOTIDE SEQUENCE</scope>
    <source>
        <tissue evidence="1">Shoot tissue taken approximately 20 cm above the soil surface</tissue>
    </source>
</reference>
<name>A0A0A8Y0W4_ARUDO</name>
<accession>A0A0A8Y0W4</accession>
<dbReference type="AlphaFoldDB" id="A0A0A8Y0W4"/>
<proteinExistence type="predicted"/>
<protein>
    <submittedName>
        <fullName evidence="1">Uncharacterized protein</fullName>
    </submittedName>
</protein>
<organism evidence="1">
    <name type="scientific">Arundo donax</name>
    <name type="common">Giant reed</name>
    <name type="synonym">Donax arundinaceus</name>
    <dbReference type="NCBI Taxonomy" id="35708"/>
    <lineage>
        <taxon>Eukaryota</taxon>
        <taxon>Viridiplantae</taxon>
        <taxon>Streptophyta</taxon>
        <taxon>Embryophyta</taxon>
        <taxon>Tracheophyta</taxon>
        <taxon>Spermatophyta</taxon>
        <taxon>Magnoliopsida</taxon>
        <taxon>Liliopsida</taxon>
        <taxon>Poales</taxon>
        <taxon>Poaceae</taxon>
        <taxon>PACMAD clade</taxon>
        <taxon>Arundinoideae</taxon>
        <taxon>Arundineae</taxon>
        <taxon>Arundo</taxon>
    </lineage>
</organism>